<evidence type="ECO:0000256" key="3">
    <source>
        <dbReference type="ARBA" id="ARBA00023295"/>
    </source>
</evidence>
<evidence type="ECO:0000313" key="6">
    <source>
        <dbReference type="Proteomes" id="UP000665020"/>
    </source>
</evidence>
<evidence type="ECO:0000313" key="5">
    <source>
        <dbReference type="EMBL" id="QTM00083.1"/>
    </source>
</evidence>
<accession>A0A8A7KQK5</accession>
<dbReference type="GO" id="GO:0004553">
    <property type="term" value="F:hydrolase activity, hydrolyzing O-glycosyl compounds"/>
    <property type="evidence" value="ECO:0007669"/>
    <property type="project" value="InterPro"/>
</dbReference>
<dbReference type="EMBL" id="CP046640">
    <property type="protein sequence ID" value="QTM00083.1"/>
    <property type="molecule type" value="Genomic_DNA"/>
</dbReference>
<name>A0A8A7KQK5_9FIRM</name>
<reference evidence="5" key="1">
    <citation type="submission" date="2019-12" db="EMBL/GenBank/DDBJ databases">
        <authorList>
            <person name="zhang j."/>
            <person name="sun C.M."/>
        </authorList>
    </citation>
    <scope>NUCLEOTIDE SEQUENCE</scope>
    <source>
        <strain evidence="5">NS-1</strain>
    </source>
</reference>
<evidence type="ECO:0000256" key="2">
    <source>
        <dbReference type="ARBA" id="ARBA00022801"/>
    </source>
</evidence>
<dbReference type="PANTHER" id="PTHR10357:SF210">
    <property type="entry name" value="MALTODEXTRIN GLUCOSIDASE"/>
    <property type="match status" value="1"/>
</dbReference>
<sequence length="586" mass="68585">MNKAAILHKPGWNYVYPLDRNTLKIRLKAAKNDLQEVKVIFGSRYDGKAPYNVKKMELVASDGLYDYFETSITMDDNRFRYLFYLSDGSEGIWFTEKGFSNIKPGKSFGYGEYFQYPVINEGDIFSIPEWVQDAVFYQVFPERFNNGNTDNDPDRIRPWGAKPESDSFFGGDLEGIIKKLDYLENLGVNALYLNPIFSSTSNHKYNIDDFYKVDPSFGNKEILKKLVVEVHRRGIRVILDAVFNHSGFNFFAFKDVRENGASSKYSDWFFIDNYPVKTTPPVNYDTFANDVIDMPKLNTSNPEVQDYLLGAAEYWLNEVDIDGWRLDVADEVDHNFWRKFRERVKKIKPNAYIVGEIWHNSEKWLQGDQFDAIMNYPLEMSVLDFFAYKKIGPGEFSNRLVRNWMLYQDRVNYSMLNLLDSHDTRRLINFFSGEKELMKLAVLFQFTYPGAPMIYYGDEVGIEGEDDPDCRRCMVWDIEKQDKDLYKYYQKLISLRHELIPLRRGDYQPIVIDEIKNTYGFLRSYEDESIVVIINNSPLSQKYTLAGNLFGYKKEISNYLDDSSFQLGDDKKYIIEISKFKGMILS</sequence>
<protein>
    <submittedName>
        <fullName evidence="5">Alpha-glycosidase</fullName>
    </submittedName>
</protein>
<dbReference type="SUPFAM" id="SSF51011">
    <property type="entry name" value="Glycosyl hydrolase domain"/>
    <property type="match status" value="1"/>
</dbReference>
<keyword evidence="3" id="KW-0326">Glycosidase</keyword>
<dbReference type="InterPro" id="IPR006047">
    <property type="entry name" value="GH13_cat_dom"/>
</dbReference>
<dbReference type="CDD" id="cd02857">
    <property type="entry name" value="E_set_CDase_PDE_N"/>
    <property type="match status" value="1"/>
</dbReference>
<keyword evidence="2" id="KW-0378">Hydrolase</keyword>
<keyword evidence="6" id="KW-1185">Reference proteome</keyword>
<evidence type="ECO:0000256" key="1">
    <source>
        <dbReference type="ARBA" id="ARBA00008061"/>
    </source>
</evidence>
<dbReference type="InterPro" id="IPR004185">
    <property type="entry name" value="Glyco_hydro_13_lg-like_dom"/>
</dbReference>
<dbReference type="Proteomes" id="UP000665020">
    <property type="component" value="Chromosome"/>
</dbReference>
<dbReference type="InterPro" id="IPR013780">
    <property type="entry name" value="Glyco_hydro_b"/>
</dbReference>
<dbReference type="InterPro" id="IPR045857">
    <property type="entry name" value="O16G_dom_2"/>
</dbReference>
<dbReference type="SUPFAM" id="SSF81296">
    <property type="entry name" value="E set domains"/>
    <property type="match status" value="1"/>
</dbReference>
<dbReference type="GO" id="GO:0005975">
    <property type="term" value="P:carbohydrate metabolic process"/>
    <property type="evidence" value="ECO:0007669"/>
    <property type="project" value="InterPro"/>
</dbReference>
<dbReference type="InterPro" id="IPR017853">
    <property type="entry name" value="GH"/>
</dbReference>
<dbReference type="Gene3D" id="3.20.20.80">
    <property type="entry name" value="Glycosidases"/>
    <property type="match status" value="1"/>
</dbReference>
<comment type="similarity">
    <text evidence="1">Belongs to the glycosyl hydrolase 13 family.</text>
</comment>
<evidence type="ECO:0000259" key="4">
    <source>
        <dbReference type="SMART" id="SM00642"/>
    </source>
</evidence>
<gene>
    <name evidence="5" type="ORF">GM661_16320</name>
</gene>
<dbReference type="Pfam" id="PF02903">
    <property type="entry name" value="Alpha-amylase_N"/>
    <property type="match status" value="1"/>
</dbReference>
<dbReference type="Gene3D" id="2.60.40.10">
    <property type="entry name" value="Immunoglobulins"/>
    <property type="match status" value="1"/>
</dbReference>
<feature type="domain" description="Glycosyl hydrolase family 13 catalytic" evidence="4">
    <location>
        <begin position="138"/>
        <end position="496"/>
    </location>
</feature>
<organism evidence="5 6">
    <name type="scientific">Iocasia fonsfrigidae</name>
    <dbReference type="NCBI Taxonomy" id="2682810"/>
    <lineage>
        <taxon>Bacteria</taxon>
        <taxon>Bacillati</taxon>
        <taxon>Bacillota</taxon>
        <taxon>Clostridia</taxon>
        <taxon>Halanaerobiales</taxon>
        <taxon>Halanaerobiaceae</taxon>
        <taxon>Iocasia</taxon>
    </lineage>
</organism>
<dbReference type="KEGG" id="ifn:GM661_16320"/>
<dbReference type="CDD" id="cd11338">
    <property type="entry name" value="AmyAc_CMD"/>
    <property type="match status" value="1"/>
</dbReference>
<dbReference type="SMART" id="SM00642">
    <property type="entry name" value="Aamy"/>
    <property type="match status" value="1"/>
</dbReference>
<dbReference type="InterPro" id="IPR013783">
    <property type="entry name" value="Ig-like_fold"/>
</dbReference>
<dbReference type="Gene3D" id="2.60.40.1180">
    <property type="entry name" value="Golgi alpha-mannosidase II"/>
    <property type="match status" value="1"/>
</dbReference>
<dbReference type="SUPFAM" id="SSF51445">
    <property type="entry name" value="(Trans)glycosidases"/>
    <property type="match status" value="1"/>
</dbReference>
<proteinExistence type="inferred from homology"/>
<dbReference type="InterPro" id="IPR014756">
    <property type="entry name" value="Ig_E-set"/>
</dbReference>
<dbReference type="Pfam" id="PF00128">
    <property type="entry name" value="Alpha-amylase"/>
    <property type="match status" value="1"/>
</dbReference>
<dbReference type="PANTHER" id="PTHR10357">
    <property type="entry name" value="ALPHA-AMYLASE FAMILY MEMBER"/>
    <property type="match status" value="1"/>
</dbReference>
<dbReference type="AlphaFoldDB" id="A0A8A7KQK5"/>
<dbReference type="Gene3D" id="3.90.400.10">
    <property type="entry name" value="Oligo-1,6-glucosidase, Domain 2"/>
    <property type="match status" value="1"/>
</dbReference>